<dbReference type="Proteomes" id="UP000011115">
    <property type="component" value="Unassembled WGS sequence"/>
</dbReference>
<accession>M1D4U2</accession>
<reference evidence="2" key="1">
    <citation type="journal article" date="2011" name="Nature">
        <title>Genome sequence and analysis of the tuber crop potato.</title>
        <authorList>
            <consortium name="The Potato Genome Sequencing Consortium"/>
        </authorList>
    </citation>
    <scope>NUCLEOTIDE SEQUENCE [LARGE SCALE GENOMIC DNA]</scope>
    <source>
        <strain evidence="2">cv. DM1-3 516 R44</strain>
    </source>
</reference>
<evidence type="ECO:0000313" key="1">
    <source>
        <dbReference type="EnsemblPlants" id="PGSC0003DMT400081457"/>
    </source>
</evidence>
<dbReference type="Gramene" id="PGSC0003DMT400081457">
    <property type="protein sequence ID" value="PGSC0003DMT400081457"/>
    <property type="gene ID" value="PGSC0003DMG400031856"/>
</dbReference>
<dbReference type="SUPFAM" id="SSF49723">
    <property type="entry name" value="Lipase/lipooxygenase domain (PLAT/LH2 domain)"/>
    <property type="match status" value="1"/>
</dbReference>
<sequence length="81" mass="9014">MGCAEILEKLLETVCGKQRDVPVESGTIKIKGTVVLMKKNVLNFKDAGCAFLDRMHELFGKRVTIQLVSAEHADPGNYIFF</sequence>
<dbReference type="AlphaFoldDB" id="M1D4U2"/>
<dbReference type="EnsemblPlants" id="PGSC0003DMT400081457">
    <property type="protein sequence ID" value="PGSC0003DMT400081457"/>
    <property type="gene ID" value="PGSC0003DMG400031856"/>
</dbReference>
<dbReference type="STRING" id="4113.M1D4U2"/>
<dbReference type="InterPro" id="IPR036392">
    <property type="entry name" value="PLAT/LH2_dom_sf"/>
</dbReference>
<name>M1D4U2_SOLTU</name>
<evidence type="ECO:0000313" key="2">
    <source>
        <dbReference type="Proteomes" id="UP000011115"/>
    </source>
</evidence>
<proteinExistence type="predicted"/>
<reference evidence="1" key="2">
    <citation type="submission" date="2015-06" db="UniProtKB">
        <authorList>
            <consortium name="EnsemblPlants"/>
        </authorList>
    </citation>
    <scope>IDENTIFICATION</scope>
    <source>
        <strain evidence="1">DM1-3 516 R44</strain>
    </source>
</reference>
<dbReference type="InParanoid" id="M1D4U2"/>
<dbReference type="PaxDb" id="4113-PGSC0003DMT400081457"/>
<protein>
    <submittedName>
        <fullName evidence="1">Lipoxigenase</fullName>
    </submittedName>
</protein>
<dbReference type="Gene3D" id="2.60.60.20">
    <property type="entry name" value="PLAT/LH2 domain"/>
    <property type="match status" value="1"/>
</dbReference>
<organism evidence="1 2">
    <name type="scientific">Solanum tuberosum</name>
    <name type="common">Potato</name>
    <dbReference type="NCBI Taxonomy" id="4113"/>
    <lineage>
        <taxon>Eukaryota</taxon>
        <taxon>Viridiplantae</taxon>
        <taxon>Streptophyta</taxon>
        <taxon>Embryophyta</taxon>
        <taxon>Tracheophyta</taxon>
        <taxon>Spermatophyta</taxon>
        <taxon>Magnoliopsida</taxon>
        <taxon>eudicotyledons</taxon>
        <taxon>Gunneridae</taxon>
        <taxon>Pentapetalae</taxon>
        <taxon>asterids</taxon>
        <taxon>lamiids</taxon>
        <taxon>Solanales</taxon>
        <taxon>Solanaceae</taxon>
        <taxon>Solanoideae</taxon>
        <taxon>Solaneae</taxon>
        <taxon>Solanum</taxon>
    </lineage>
</organism>
<keyword evidence="2" id="KW-1185">Reference proteome</keyword>
<dbReference type="HOGENOM" id="CLU_2578581_0_0_1"/>